<sequence length="2256" mass="257779">MNPGYAGRQELPENLKINFRSVAMMVPDRQIIIRVKLASCGFIANVVLARKFFTLYKLCEEQLSKQVHYDFGLRNILSVLRTLGAAKRANPTDTESTIVMRVLRDMNLSKLIDEDEPLFLSLIEDLFPDIQLDKVGYPELEAAIDKQVEEAGLVCHPPWKLKVIQLFEIQRVRHGLMTLGPSGAGKTLCIHTLMKAMTDCGQPHREMRMNPKAITAPQMFGRLDVATNDWTDGIFSTLWRKTLRAKKGDHIWIVLDGPVDAIWIENLNSVLDDNKTLTLANGDRIPMAPNCKIVFEPHNIDNASPATVSRNGMVFMSSSVLNWSPILEGFLKRRSFQEAEILRQLYSSSFPDLYRFSIQSLQCKTEMLEAFVIMQSINMLQGLIPPKEQGGELTPKYLERLYIFSLMWSVGALLELEDRCKMEHWLRNHATIKLDLPCIPEGSEDTMFDYYVTPDGKWMHWNTRVEEYVYPSSSTPEYGSILVPNVDNVRMDFLIETIAKQGKRTIESYVDKRMGTTYGPPAGKKMTVFIDDVNMPIINEWGDQVTNEIVRQLMEQNGLYNLEKPGEFTNIVDIQFLAAMIHPGGGRNDIPQRLKRQFSVFNCTLPSNSSIDKIFGVIGEGHYCSERGFSEDVKKTVAKLVPLTRKLWQITKLKMLPTPAKFHYVFNLRDLSRIWQGMLNTTSEVINEPKVLIKLWKHECKCVIADRFTTSEDVNWFNTAVAKLIEEKFEETKALLDLETDAFFVDFLRSAPERTGEKSEEVNLDIPKVYEPIYSFHQLRNCLNVFLQIYNENVRGTAMDMVFFEDAMIHLVKISRVIRTPRGNALLVGVGGSGKQSLTRLASFIAGYDTFQIMLTRSYNTLNLMEDLKLLYRTAGLEGKGICFLFTDNEIKDESFLEYLNNVLSSGEVSNLFARDEVDEIISDLIPTFKKEHPRRPPTSEVLYDYFMTRVRQNLHVVLCFSPVGEKFRNRALKFPALISGCTIDWFSRWPKDALVAVSEHFLSSFDMDCTADTKWEIVQCMGSFQDGVAEKCSDYFQRYRRSAHVTPKSYLSFIQGYKTTYKEKHAEVQTLANRMNTGLEKLKEASESVAALSRELEVKEKELQIANEKADMVLKEVTVKAQAAEKVKGEVQKVKDKAQAIVDSISVDKAIAEEKLEAAKPALEEAEAALQTIKPADIATVRTLGRPPHLIMRIMDCVLLLFQRKVNNVKIDQEKCCTIPSWQESLKLMTAGNFLQNLQANLAIQENRLTTAMLDLQKAEEELGAKQEELDIVQAEYEKAMREKQTLLEDAERCRHKMQTASSLISGLAGEKERWTEQSKEFAVQTKRLVGDVLLATAFLSYSGPFNQEFRSLLLNDWQKEMKSRKIPFANNLNLIEVLTDAPTISEWNLQGLPNDDLSIQNGIIVTKASRYPLLIDPQAQGKIWIKNKEGKNELQVKVGDKEIDVMNGFRLYITTKLPNPGYSPEISARTSIIDFTVTMKGLENQLLGRVILTEKQELEKERTDLIEDVTMNKRRIKDLEDNLLFRLTSTKSSLADDESLIIVLNNTKKTAEEVTRKLQTSAETEIQINSAREEYRPGGASLDLKACPPKPAKWILDMTWLNLVELSKLEQFSDILEQISRAEKQWKIWFDSENPEEELVPSGYGQSLDCFRHLLLIRSWCPDRTIAQARKYIIDTMGEKYAEGVILDLEKTWEESDPRTPLIGFLSMGSDPTDSIIALGKRLKTETRYVSMGQGQEIHARKLLQQTMAHGGWALLQNCHLGLDFLDELMDTLIETETVHESFRLWMTTDIHKQFPITLLQMSIKFTNEPPQGLRAGLKRTYSGVSQDLLDVSDMVQWKPMLYAVAFLHSTVQERRKFGSLGWNIPYEFNQADFNATVQFIQNHLDGTDAKKGISWSTVRYMIGEIQYGGRVTDDYDKRLMNTFVKVWFSENTFSQEFSFYKGYSIPKCTMVDQYLQYIQSLPAYDTPEVFGLHPNADITYQSKLSKDVLDIILSIQPKDSSAGGGETREAVVARLADDMLEKLPDDYVPFEVKEKLKSMGPFQPMNIFLRQEIEQMQRVISLVRSTLTDLKLAIDGTIVMNENLRDALDCMYDGRIPASWKKSFYVALKLSELLVIIKNKVNEEYKEITRANKGWALDSVVLCNEVTKWMKDDITSPPLEGVYVYGLYLEGAGWDRRNMRLTESKPKVLFEMMPVIRIYAENNTSKDPRLYSCPVYKKTIRTDMNYIAAVDLKTLQPPEHWVLRGVALLCDVK</sequence>
<evidence type="ECO:0000256" key="6">
    <source>
        <dbReference type="ARBA" id="ARBA00022741"/>
    </source>
</evidence>
<feature type="domain" description="Dynein heavy chain AAA lid" evidence="22">
    <location>
        <begin position="1840"/>
        <end position="1979"/>
    </location>
</feature>
<keyword evidence="8" id="KW-0243">Dynein</keyword>
<dbReference type="InterPro" id="IPR043160">
    <property type="entry name" value="Dynein_C_barrel"/>
</dbReference>
<evidence type="ECO:0000313" key="24">
    <source>
        <dbReference type="EMBL" id="GAB0183374.1"/>
    </source>
</evidence>
<dbReference type="InterPro" id="IPR035699">
    <property type="entry name" value="AAA_6"/>
</dbReference>
<evidence type="ECO:0000256" key="5">
    <source>
        <dbReference type="ARBA" id="ARBA00022737"/>
    </source>
</evidence>
<comment type="similarity">
    <text evidence="2">Belongs to the dynein heavy chain family.</text>
</comment>
<evidence type="ECO:0000256" key="3">
    <source>
        <dbReference type="ARBA" id="ARBA00022490"/>
    </source>
</evidence>
<dbReference type="Gene3D" id="1.20.920.30">
    <property type="match status" value="1"/>
</dbReference>
<dbReference type="PANTHER" id="PTHR46532">
    <property type="entry name" value="MALE FERTILITY FACTOR KL5"/>
    <property type="match status" value="1"/>
</dbReference>
<dbReference type="SUPFAM" id="SSF52540">
    <property type="entry name" value="P-loop containing nucleoside triphosphate hydrolases"/>
    <property type="match status" value="3"/>
</dbReference>
<evidence type="ECO:0000259" key="16">
    <source>
        <dbReference type="Pfam" id="PF12774"/>
    </source>
</evidence>
<evidence type="ECO:0000256" key="13">
    <source>
        <dbReference type="ARBA" id="ARBA00023273"/>
    </source>
</evidence>
<dbReference type="Pfam" id="PF12780">
    <property type="entry name" value="AAA_8"/>
    <property type="match status" value="1"/>
</dbReference>
<evidence type="ECO:0000259" key="15">
    <source>
        <dbReference type="Pfam" id="PF03028"/>
    </source>
</evidence>
<feature type="domain" description="Dynein heavy chain region D6 P-loop" evidence="15">
    <location>
        <begin position="1700"/>
        <end position="1809"/>
    </location>
</feature>
<keyword evidence="5" id="KW-0677">Repeat</keyword>
<evidence type="ECO:0000259" key="17">
    <source>
        <dbReference type="Pfam" id="PF12777"/>
    </source>
</evidence>
<evidence type="ECO:0000256" key="9">
    <source>
        <dbReference type="ARBA" id="ARBA00023054"/>
    </source>
</evidence>
<dbReference type="EMBL" id="BAAFJT010000002">
    <property type="protein sequence ID" value="GAB0183374.1"/>
    <property type="molecule type" value="Genomic_DNA"/>
</dbReference>
<dbReference type="InterPro" id="IPR041658">
    <property type="entry name" value="AAA_lid_11"/>
</dbReference>
<dbReference type="Pfam" id="PF18199">
    <property type="entry name" value="Dynein_C"/>
    <property type="match status" value="2"/>
</dbReference>
<evidence type="ECO:0000259" key="19">
    <source>
        <dbReference type="Pfam" id="PF12781"/>
    </source>
</evidence>
<evidence type="ECO:0000256" key="4">
    <source>
        <dbReference type="ARBA" id="ARBA00022701"/>
    </source>
</evidence>
<dbReference type="FunFam" id="3.40.50.300:FF:000320">
    <property type="entry name" value="Dynein, axonemal, heavy chain 5"/>
    <property type="match status" value="1"/>
</dbReference>
<evidence type="ECO:0000259" key="22">
    <source>
        <dbReference type="Pfam" id="PF18198"/>
    </source>
</evidence>
<dbReference type="InterPro" id="IPR042219">
    <property type="entry name" value="AAA_lid_11_sf"/>
</dbReference>
<feature type="domain" description="Dynein heavy chain hydrolytic ATP-binding dynein motor region" evidence="16">
    <location>
        <begin position="1"/>
        <end position="187"/>
    </location>
</feature>
<feature type="coiled-coil region" evidence="14">
    <location>
        <begin position="1083"/>
        <end position="1117"/>
    </location>
</feature>
<comment type="subcellular location">
    <subcellularLocation>
        <location evidence="1">Cytoplasm</location>
        <location evidence="1">Cytoskeleton</location>
        <location evidence="1">Cilium axoneme</location>
    </subcellularLocation>
</comment>
<dbReference type="InterPro" id="IPR041228">
    <property type="entry name" value="Dynein_C"/>
</dbReference>
<dbReference type="FunFam" id="1.10.8.720:FF:000004">
    <property type="entry name" value="Dynein heavy chain 5, axonemal"/>
    <property type="match status" value="1"/>
</dbReference>
<keyword evidence="4" id="KW-0493">Microtubule</keyword>
<evidence type="ECO:0000256" key="2">
    <source>
        <dbReference type="ARBA" id="ARBA00008887"/>
    </source>
</evidence>
<dbReference type="InterPro" id="IPR024743">
    <property type="entry name" value="Dynein_HC_stalk"/>
</dbReference>
<dbReference type="Gene3D" id="1.10.8.710">
    <property type="match status" value="1"/>
</dbReference>
<feature type="domain" description="Dynein heavy chain AAA module D4" evidence="18">
    <location>
        <begin position="799"/>
        <end position="1060"/>
    </location>
</feature>
<dbReference type="FunFam" id="3.40.50.300:FF:002141">
    <property type="entry name" value="Dynein heavy chain"/>
    <property type="match status" value="1"/>
</dbReference>
<feature type="domain" description="Dynein heavy chain ATP-binding dynein motor region" evidence="19">
    <location>
        <begin position="1433"/>
        <end position="1556"/>
    </location>
</feature>
<dbReference type="FunFam" id="1.20.920.20:FF:000058">
    <property type="entry name" value="Uncharacterized protein"/>
    <property type="match status" value="1"/>
</dbReference>
<dbReference type="Pfam" id="PF12774">
    <property type="entry name" value="AAA_6"/>
    <property type="match status" value="1"/>
</dbReference>
<feature type="domain" description="Dynein heavy chain coiled coil stalk" evidence="17">
    <location>
        <begin position="1075"/>
        <end position="1205"/>
    </location>
</feature>
<comment type="caution">
    <text evidence="24">The sequence shown here is derived from an EMBL/GenBank/DDBJ whole genome shotgun (WGS) entry which is preliminary data.</text>
</comment>
<dbReference type="Pfam" id="PF03028">
    <property type="entry name" value="Dynein_heavy"/>
    <property type="match status" value="1"/>
</dbReference>
<dbReference type="GO" id="GO:0005874">
    <property type="term" value="C:microtubule"/>
    <property type="evidence" value="ECO:0007669"/>
    <property type="project" value="UniProtKB-KW"/>
</dbReference>
<dbReference type="InterPro" id="IPR043157">
    <property type="entry name" value="Dynein_AAA1S"/>
</dbReference>
<dbReference type="FunFam" id="1.10.472.130:FF:000009">
    <property type="entry name" value="Dynein heavy chain 5, axonemal"/>
    <property type="match status" value="1"/>
</dbReference>
<dbReference type="Gene3D" id="1.20.920.20">
    <property type="match status" value="2"/>
</dbReference>
<feature type="coiled-coil region" evidence="14">
    <location>
        <begin position="1236"/>
        <end position="1298"/>
    </location>
</feature>
<dbReference type="Pfam" id="PF17857">
    <property type="entry name" value="AAA_lid_1"/>
    <property type="match status" value="1"/>
</dbReference>
<dbReference type="GO" id="GO:0030286">
    <property type="term" value="C:dynein complex"/>
    <property type="evidence" value="ECO:0007669"/>
    <property type="project" value="UniProtKB-KW"/>
</dbReference>
<dbReference type="FunFam" id="1.20.920.30:FF:000004">
    <property type="entry name" value="Dynein axonemal heavy chain 5"/>
    <property type="match status" value="1"/>
</dbReference>
<dbReference type="Pfam" id="PF12777">
    <property type="entry name" value="MT"/>
    <property type="match status" value="2"/>
</dbReference>
<evidence type="ECO:0000259" key="21">
    <source>
        <dbReference type="Pfam" id="PF17857"/>
    </source>
</evidence>
<dbReference type="Gene3D" id="6.10.140.1060">
    <property type="match status" value="1"/>
</dbReference>
<dbReference type="PANTHER" id="PTHR46532:SF13">
    <property type="entry name" value="CYTOPLASMIC DYNEIN 1 HEAVY CHAIN 1"/>
    <property type="match status" value="1"/>
</dbReference>
<feature type="domain" description="Dynein heavy chain 3 AAA+ lid" evidence="21">
    <location>
        <begin position="646"/>
        <end position="731"/>
    </location>
</feature>
<dbReference type="FunFam" id="3.40.50.300:FF:000543">
    <property type="entry name" value="Dynein axonemal heavy chain 5"/>
    <property type="match status" value="1"/>
</dbReference>
<keyword evidence="7" id="KW-0067">ATP-binding</keyword>
<dbReference type="InterPro" id="IPR035706">
    <property type="entry name" value="AAA_9"/>
</dbReference>
<feature type="domain" description="Dynein heavy chain AAA 5 extension" evidence="20">
    <location>
        <begin position="342"/>
        <end position="462"/>
    </location>
</feature>
<organism evidence="24 25">
    <name type="scientific">Grus japonensis</name>
    <name type="common">Japanese crane</name>
    <name type="synonym">Red-crowned crane</name>
    <dbReference type="NCBI Taxonomy" id="30415"/>
    <lineage>
        <taxon>Eukaryota</taxon>
        <taxon>Metazoa</taxon>
        <taxon>Chordata</taxon>
        <taxon>Craniata</taxon>
        <taxon>Vertebrata</taxon>
        <taxon>Euteleostomi</taxon>
        <taxon>Archelosauria</taxon>
        <taxon>Archosauria</taxon>
        <taxon>Dinosauria</taxon>
        <taxon>Saurischia</taxon>
        <taxon>Theropoda</taxon>
        <taxon>Coelurosauria</taxon>
        <taxon>Aves</taxon>
        <taxon>Neognathae</taxon>
        <taxon>Neoaves</taxon>
        <taxon>Gruiformes</taxon>
        <taxon>Gruidae</taxon>
        <taxon>Grus</taxon>
    </lineage>
</organism>
<dbReference type="Proteomes" id="UP001623348">
    <property type="component" value="Unassembled WGS sequence"/>
</dbReference>
<dbReference type="InterPro" id="IPR024317">
    <property type="entry name" value="Dynein_heavy_chain_D4_dom"/>
</dbReference>
<keyword evidence="10" id="KW-0969">Cilium</keyword>
<evidence type="ECO:0000259" key="23">
    <source>
        <dbReference type="Pfam" id="PF18199"/>
    </source>
</evidence>
<dbReference type="Gene3D" id="1.10.472.130">
    <property type="match status" value="1"/>
</dbReference>
<feature type="domain" description="Dynein heavy chain C-terminal" evidence="23">
    <location>
        <begin position="1988"/>
        <end position="2112"/>
    </location>
</feature>
<protein>
    <submittedName>
        <fullName evidence="24">Dynein heavy chain 5, axonemal</fullName>
    </submittedName>
</protein>
<dbReference type="Gene3D" id="1.20.1270.280">
    <property type="match status" value="1"/>
</dbReference>
<feature type="domain" description="Dynein heavy chain C-terminal" evidence="23">
    <location>
        <begin position="2130"/>
        <end position="2253"/>
    </location>
</feature>
<keyword evidence="6" id="KW-0547">Nucleotide-binding</keyword>
<dbReference type="InterPro" id="IPR041589">
    <property type="entry name" value="DNAH3_AAA_lid_1"/>
</dbReference>
<keyword evidence="9 14" id="KW-0175">Coiled coil</keyword>
<dbReference type="Pfam" id="PF12775">
    <property type="entry name" value="AAA_7"/>
    <property type="match status" value="1"/>
</dbReference>
<keyword evidence="12" id="KW-0206">Cytoskeleton</keyword>
<dbReference type="InterPro" id="IPR041466">
    <property type="entry name" value="Dynein_AAA5_ext"/>
</dbReference>
<dbReference type="GO" id="GO:0005930">
    <property type="term" value="C:axoneme"/>
    <property type="evidence" value="ECO:0007669"/>
    <property type="project" value="UniProtKB-SubCell"/>
</dbReference>
<keyword evidence="3" id="KW-0963">Cytoplasm</keyword>
<evidence type="ECO:0000256" key="8">
    <source>
        <dbReference type="ARBA" id="ARBA00023017"/>
    </source>
</evidence>
<dbReference type="Gene3D" id="3.10.490.20">
    <property type="match status" value="1"/>
</dbReference>
<keyword evidence="11" id="KW-0505">Motor protein</keyword>
<dbReference type="FunFam" id="3.10.490.20:FF:000003">
    <property type="entry name" value="Dynein heavy chain 5, axonemal"/>
    <property type="match status" value="1"/>
</dbReference>
<proteinExistence type="inferred from homology"/>
<dbReference type="Pfam" id="PF18198">
    <property type="entry name" value="AAA_lid_11"/>
    <property type="match status" value="1"/>
</dbReference>
<evidence type="ECO:0000256" key="10">
    <source>
        <dbReference type="ARBA" id="ARBA00023069"/>
    </source>
</evidence>
<evidence type="ECO:0000256" key="12">
    <source>
        <dbReference type="ARBA" id="ARBA00023212"/>
    </source>
</evidence>
<evidence type="ECO:0000256" key="11">
    <source>
        <dbReference type="ARBA" id="ARBA00023175"/>
    </source>
</evidence>
<evidence type="ECO:0000313" key="25">
    <source>
        <dbReference type="Proteomes" id="UP001623348"/>
    </source>
</evidence>
<reference evidence="24 25" key="1">
    <citation type="submission" date="2024-06" db="EMBL/GenBank/DDBJ databases">
        <title>The draft genome of Grus japonensis, version 3.</title>
        <authorList>
            <person name="Nabeshima K."/>
            <person name="Suzuki S."/>
            <person name="Onuma M."/>
        </authorList>
    </citation>
    <scope>NUCLEOTIDE SEQUENCE [LARGE SCALE GENOMIC DNA]</scope>
    <source>
        <strain evidence="24 25">451A</strain>
    </source>
</reference>
<dbReference type="GO" id="GO:0005524">
    <property type="term" value="F:ATP binding"/>
    <property type="evidence" value="ECO:0007669"/>
    <property type="project" value="UniProtKB-KW"/>
</dbReference>
<evidence type="ECO:0000256" key="14">
    <source>
        <dbReference type="SAM" id="Coils"/>
    </source>
</evidence>
<dbReference type="Pfam" id="PF12781">
    <property type="entry name" value="AAA_9"/>
    <property type="match status" value="1"/>
</dbReference>
<dbReference type="Gene3D" id="3.40.50.300">
    <property type="entry name" value="P-loop containing nucleotide triphosphate hydrolases"/>
    <property type="match status" value="6"/>
</dbReference>
<dbReference type="Pfam" id="PF17852">
    <property type="entry name" value="Dynein_AAA_lid"/>
    <property type="match status" value="1"/>
</dbReference>
<dbReference type="InterPro" id="IPR004273">
    <property type="entry name" value="Dynein_heavy_D6_P-loop"/>
</dbReference>
<feature type="domain" description="Dynein heavy chain coiled coil stalk" evidence="17">
    <location>
        <begin position="1248"/>
        <end position="1358"/>
    </location>
</feature>
<gene>
    <name evidence="24" type="ORF">GRJ2_000802700</name>
</gene>
<keyword evidence="25" id="KW-1185">Reference proteome</keyword>
<dbReference type="InterPro" id="IPR026983">
    <property type="entry name" value="DHC"/>
</dbReference>
<name>A0ABC9WCX2_GRUJA</name>
<accession>A0ABC9WCX2</accession>
<evidence type="ECO:0000256" key="7">
    <source>
        <dbReference type="ARBA" id="ARBA00022840"/>
    </source>
</evidence>
<evidence type="ECO:0000256" key="1">
    <source>
        <dbReference type="ARBA" id="ARBA00004430"/>
    </source>
</evidence>
<evidence type="ECO:0000259" key="20">
    <source>
        <dbReference type="Pfam" id="PF17852"/>
    </source>
</evidence>
<dbReference type="Gene3D" id="1.10.8.720">
    <property type="entry name" value="Region D6 of dynein motor"/>
    <property type="match status" value="1"/>
</dbReference>
<keyword evidence="13" id="KW-0966">Cell projection</keyword>
<evidence type="ECO:0000259" key="18">
    <source>
        <dbReference type="Pfam" id="PF12780"/>
    </source>
</evidence>
<dbReference type="FunFam" id="1.10.8.710:FF:000003">
    <property type="entry name" value="Dynein axonemal heavy chain 5"/>
    <property type="match status" value="1"/>
</dbReference>
<dbReference type="InterPro" id="IPR027417">
    <property type="entry name" value="P-loop_NTPase"/>
</dbReference>